<organism evidence="2 3">
    <name type="scientific">Cryoendolithus antarcticus</name>
    <dbReference type="NCBI Taxonomy" id="1507870"/>
    <lineage>
        <taxon>Eukaryota</taxon>
        <taxon>Fungi</taxon>
        <taxon>Dikarya</taxon>
        <taxon>Ascomycota</taxon>
        <taxon>Pezizomycotina</taxon>
        <taxon>Dothideomycetes</taxon>
        <taxon>Dothideomycetidae</taxon>
        <taxon>Cladosporiales</taxon>
        <taxon>Cladosporiaceae</taxon>
        <taxon>Cryoendolithus</taxon>
    </lineage>
</organism>
<accession>A0A1V8SUL1</accession>
<dbReference type="AlphaFoldDB" id="A0A1V8SUL1"/>
<comment type="caution">
    <text evidence="2">The sequence shown here is derived from an EMBL/GenBank/DDBJ whole genome shotgun (WGS) entry which is preliminary data.</text>
</comment>
<proteinExistence type="predicted"/>
<dbReference type="STRING" id="1507870.A0A1V8SUL1"/>
<feature type="region of interest" description="Disordered" evidence="1">
    <location>
        <begin position="1"/>
        <end position="25"/>
    </location>
</feature>
<feature type="region of interest" description="Disordered" evidence="1">
    <location>
        <begin position="239"/>
        <end position="300"/>
    </location>
</feature>
<sequence>MALPSPPPSQDYFSPARGPNAHLFLPPKSPASISATPTYATSADYFSYGNGGRKRARPDSSHGNPQADVLTRAWSRGEDAVASSVDLSSSGIGASTAPVNERYRLAGGFDTPGLLAHATWETPIEQDIDARRRLVPRTSSYSHSATITGALARERNGAARMHSSPNGQSQSWTRFAFGLVGKAFTFGTTVFTGFIAGGGRTYTLSDASPWAIGAPAFSHEKASTPLPGSWRSDEFLGDFEQDNPMSPPSSALARPAIKRRQTDRDSWVVVNTPDLAESTSPKRKTAPRPSLASRVSSRRSILAAPVRRQSSIISHTGSPARLATAARPSSRHSLGGAAELSPDAEKFVKKRVREEKAAERVMGSMGRRMEALIRQGQQALGTKVDVEGAGMDDDDMDGW</sequence>
<dbReference type="EMBL" id="NAJO01000027">
    <property type="protein sequence ID" value="OQO02562.1"/>
    <property type="molecule type" value="Genomic_DNA"/>
</dbReference>
<gene>
    <name evidence="2" type="ORF">B0A48_12090</name>
</gene>
<feature type="region of interest" description="Disordered" evidence="1">
    <location>
        <begin position="48"/>
        <end position="67"/>
    </location>
</feature>
<name>A0A1V8SUL1_9PEZI</name>
<protein>
    <submittedName>
        <fullName evidence="2">Uncharacterized protein</fullName>
    </submittedName>
</protein>
<evidence type="ECO:0000313" key="3">
    <source>
        <dbReference type="Proteomes" id="UP000192596"/>
    </source>
</evidence>
<dbReference type="OrthoDB" id="5138418at2759"/>
<reference evidence="3" key="1">
    <citation type="submission" date="2017-03" db="EMBL/GenBank/DDBJ databases">
        <title>Genomes of endolithic fungi from Antarctica.</title>
        <authorList>
            <person name="Coleine C."/>
            <person name="Masonjones S."/>
            <person name="Stajich J.E."/>
        </authorList>
    </citation>
    <scope>NUCLEOTIDE SEQUENCE [LARGE SCALE GENOMIC DNA]</scope>
    <source>
        <strain evidence="3">CCFEE 5527</strain>
    </source>
</reference>
<dbReference type="InParanoid" id="A0A1V8SUL1"/>
<evidence type="ECO:0000313" key="2">
    <source>
        <dbReference type="EMBL" id="OQO02562.1"/>
    </source>
</evidence>
<evidence type="ECO:0000256" key="1">
    <source>
        <dbReference type="SAM" id="MobiDB-lite"/>
    </source>
</evidence>
<dbReference type="Proteomes" id="UP000192596">
    <property type="component" value="Unassembled WGS sequence"/>
</dbReference>
<keyword evidence="3" id="KW-1185">Reference proteome</keyword>